<accession>A0A2S6G1S7</accession>
<dbReference type="Proteomes" id="UP000239446">
    <property type="component" value="Unassembled WGS sequence"/>
</dbReference>
<dbReference type="EMBL" id="PTIU01000070">
    <property type="protein sequence ID" value="PPK50496.1"/>
    <property type="molecule type" value="Genomic_DNA"/>
</dbReference>
<dbReference type="AlphaFoldDB" id="A0A2S6G1S7"/>
<proteinExistence type="predicted"/>
<protein>
    <submittedName>
        <fullName evidence="2">Uncharacterized protein</fullName>
    </submittedName>
</protein>
<reference evidence="1 4" key="1">
    <citation type="submission" date="2018-02" db="EMBL/GenBank/DDBJ databases">
        <title>Deep subsurface shale carbon reservoir microbial communities from Ohio and West Virginia, USA.</title>
        <authorList>
            <person name="Wrighton K."/>
        </authorList>
    </citation>
    <scope>NUCLEOTIDE SEQUENCE [LARGE SCALE GENOMIC DNA]</scope>
    <source>
        <strain evidence="1 4">UTICA-S1B6</strain>
    </source>
</reference>
<evidence type="ECO:0000313" key="2">
    <source>
        <dbReference type="EMBL" id="PPK50496.1"/>
    </source>
</evidence>
<gene>
    <name evidence="2" type="ORF">B0H24_10704</name>
    <name evidence="1" type="ORF">BY455_1684</name>
</gene>
<evidence type="ECO:0000313" key="1">
    <source>
        <dbReference type="EMBL" id="PPK48879.1"/>
    </source>
</evidence>
<evidence type="ECO:0000313" key="3">
    <source>
        <dbReference type="Proteomes" id="UP000239446"/>
    </source>
</evidence>
<evidence type="ECO:0000313" key="4">
    <source>
        <dbReference type="Proteomes" id="UP000239648"/>
    </source>
</evidence>
<dbReference type="Proteomes" id="UP000239648">
    <property type="component" value="Unassembled WGS sequence"/>
</dbReference>
<sequence length="114" mass="12457">MANGQEKARENLVAFQRWAATKTDDYLKQIVFRGQLNCGEVANAIGIGKSAVRQNPAIKSLVLKYLGRIAACGERAEPSIEIEATSIFLIEADLFCRRDSGSLSTLRSQSEHSG</sequence>
<dbReference type="RefSeq" id="WP_227507931.1">
    <property type="nucleotide sequence ID" value="NZ_PTIT01000068.1"/>
</dbReference>
<reference evidence="2 3" key="2">
    <citation type="submission" date="2018-02" db="EMBL/GenBank/DDBJ databases">
        <title>Subsurface microbial communities from deep shales in Ohio and West Virginia, USA.</title>
        <authorList>
            <person name="Wrighton K."/>
        </authorList>
    </citation>
    <scope>NUCLEOTIDE SEQUENCE [LARGE SCALE GENOMIC DNA]</scope>
    <source>
        <strain evidence="2 3">UTICA-S1B9</strain>
    </source>
</reference>
<dbReference type="EMBL" id="PTIT01000068">
    <property type="protein sequence ID" value="PPK48879.1"/>
    <property type="molecule type" value="Genomic_DNA"/>
</dbReference>
<organism evidence="2 3">
    <name type="scientific">Marinobacter persicus</name>
    <dbReference type="NCBI Taxonomy" id="930118"/>
    <lineage>
        <taxon>Bacteria</taxon>
        <taxon>Pseudomonadati</taxon>
        <taxon>Pseudomonadota</taxon>
        <taxon>Gammaproteobacteria</taxon>
        <taxon>Pseudomonadales</taxon>
        <taxon>Marinobacteraceae</taxon>
        <taxon>Marinobacter</taxon>
    </lineage>
</organism>
<keyword evidence="4" id="KW-1185">Reference proteome</keyword>
<name>A0A2S6G1S7_9GAMM</name>
<comment type="caution">
    <text evidence="2">The sequence shown here is derived from an EMBL/GenBank/DDBJ whole genome shotgun (WGS) entry which is preliminary data.</text>
</comment>